<accession>A0ABM0GUU6</accession>
<name>A0ABM0GUU6_SACKO</name>
<comment type="subcellular location">
    <subcellularLocation>
        <location evidence="1">Membrane</location>
        <topology evidence="1">Multi-pass membrane protein</topology>
    </subcellularLocation>
</comment>
<gene>
    <name evidence="7" type="primary">LOC100374737</name>
</gene>
<dbReference type="PANTHER" id="PTHR11785:SF528">
    <property type="entry name" value="AMINO ACID TRANSPORTER PROTEIN JHI-21"/>
    <property type="match status" value="1"/>
</dbReference>
<sequence>MNHRCPESCINAITEEMTNPKRDFPISLTSSMILITVVYVLTNVAYFAAMTPTEMLNSPAVAVTFGDKTLGSMAWLMPVAVALSTFGAANGQAMALSRLIFVGARDGLMPDLLGMVHIQFMTPMPALISMMFLSILYGLYPDVGSLINYTSFSYWLFVAIVGTGLVWLRYKRPDMERPFKDDLRIVYMMPEKPSAYLSMKNENETALVAIVSCWQVLIGQLAVPI</sequence>
<keyword evidence="6" id="KW-1185">Reference proteome</keyword>
<keyword evidence="2 5" id="KW-0812">Transmembrane</keyword>
<evidence type="ECO:0000313" key="6">
    <source>
        <dbReference type="Proteomes" id="UP000694865"/>
    </source>
</evidence>
<reference evidence="7" key="1">
    <citation type="submission" date="2025-08" db="UniProtKB">
        <authorList>
            <consortium name="RefSeq"/>
        </authorList>
    </citation>
    <scope>IDENTIFICATION</scope>
    <source>
        <tissue evidence="7">Testes</tissue>
    </source>
</reference>
<dbReference type="RefSeq" id="XP_002737841.1">
    <property type="nucleotide sequence ID" value="XM_002737795.1"/>
</dbReference>
<feature type="transmembrane region" description="Helical" evidence="5">
    <location>
        <begin position="112"/>
        <end position="140"/>
    </location>
</feature>
<evidence type="ECO:0000256" key="4">
    <source>
        <dbReference type="ARBA" id="ARBA00023136"/>
    </source>
</evidence>
<dbReference type="InterPro" id="IPR002293">
    <property type="entry name" value="AA/rel_permease1"/>
</dbReference>
<feature type="transmembrane region" description="Helical" evidence="5">
    <location>
        <begin position="152"/>
        <end position="170"/>
    </location>
</feature>
<evidence type="ECO:0000256" key="3">
    <source>
        <dbReference type="ARBA" id="ARBA00022989"/>
    </source>
</evidence>
<dbReference type="Proteomes" id="UP000694865">
    <property type="component" value="Unplaced"/>
</dbReference>
<evidence type="ECO:0000313" key="7">
    <source>
        <dbReference type="RefSeq" id="XP_002737841.1"/>
    </source>
</evidence>
<feature type="transmembrane region" description="Helical" evidence="5">
    <location>
        <begin position="26"/>
        <end position="49"/>
    </location>
</feature>
<evidence type="ECO:0000256" key="5">
    <source>
        <dbReference type="SAM" id="Phobius"/>
    </source>
</evidence>
<keyword evidence="3 5" id="KW-1133">Transmembrane helix</keyword>
<dbReference type="InterPro" id="IPR050598">
    <property type="entry name" value="AminoAcid_Transporter"/>
</dbReference>
<evidence type="ECO:0000256" key="2">
    <source>
        <dbReference type="ARBA" id="ARBA00022692"/>
    </source>
</evidence>
<keyword evidence="4 5" id="KW-0472">Membrane</keyword>
<dbReference type="Gene3D" id="1.20.1740.10">
    <property type="entry name" value="Amino acid/polyamine transporter I"/>
    <property type="match status" value="1"/>
</dbReference>
<protein>
    <submittedName>
        <fullName evidence="7">Y+L amino acid transporter 2-like</fullName>
    </submittedName>
</protein>
<organism evidence="6 7">
    <name type="scientific">Saccoglossus kowalevskii</name>
    <name type="common">Acorn worm</name>
    <dbReference type="NCBI Taxonomy" id="10224"/>
    <lineage>
        <taxon>Eukaryota</taxon>
        <taxon>Metazoa</taxon>
        <taxon>Hemichordata</taxon>
        <taxon>Enteropneusta</taxon>
        <taxon>Harrimaniidae</taxon>
        <taxon>Saccoglossus</taxon>
    </lineage>
</organism>
<dbReference type="GeneID" id="100374737"/>
<feature type="transmembrane region" description="Helical" evidence="5">
    <location>
        <begin position="69"/>
        <end position="91"/>
    </location>
</feature>
<dbReference type="PANTHER" id="PTHR11785">
    <property type="entry name" value="AMINO ACID TRANSPORTER"/>
    <property type="match status" value="1"/>
</dbReference>
<evidence type="ECO:0000256" key="1">
    <source>
        <dbReference type="ARBA" id="ARBA00004141"/>
    </source>
</evidence>
<proteinExistence type="predicted"/>
<dbReference type="Pfam" id="PF13520">
    <property type="entry name" value="AA_permease_2"/>
    <property type="match status" value="1"/>
</dbReference>